<evidence type="ECO:0000256" key="1">
    <source>
        <dbReference type="SAM" id="Phobius"/>
    </source>
</evidence>
<name>I0KW44_9ACTN</name>
<proteinExistence type="predicted"/>
<dbReference type="InterPro" id="IPR009339">
    <property type="entry name" value="DUF998"/>
</dbReference>
<dbReference type="Pfam" id="PF06197">
    <property type="entry name" value="DUF998"/>
    <property type="match status" value="1"/>
</dbReference>
<feature type="transmembrane region" description="Helical" evidence="1">
    <location>
        <begin position="173"/>
        <end position="191"/>
    </location>
</feature>
<keyword evidence="1" id="KW-0812">Transmembrane</keyword>
<feature type="transmembrane region" description="Helical" evidence="1">
    <location>
        <begin position="138"/>
        <end position="161"/>
    </location>
</feature>
<feature type="transmembrane region" description="Helical" evidence="1">
    <location>
        <begin position="25"/>
        <end position="46"/>
    </location>
</feature>
<dbReference type="eggNOG" id="COG3371">
    <property type="taxonomic scope" value="Bacteria"/>
</dbReference>
<organism evidence="2 3">
    <name type="scientific">Micromonospora lupini str. Lupac 08</name>
    <dbReference type="NCBI Taxonomy" id="1150864"/>
    <lineage>
        <taxon>Bacteria</taxon>
        <taxon>Bacillati</taxon>
        <taxon>Actinomycetota</taxon>
        <taxon>Actinomycetes</taxon>
        <taxon>Micromonosporales</taxon>
        <taxon>Micromonosporaceae</taxon>
        <taxon>Micromonospora</taxon>
    </lineage>
</organism>
<evidence type="ECO:0000313" key="2">
    <source>
        <dbReference type="EMBL" id="CCH15791.1"/>
    </source>
</evidence>
<dbReference type="Proteomes" id="UP000003448">
    <property type="component" value="Unassembled WGS sequence"/>
</dbReference>
<keyword evidence="1" id="KW-1133">Transmembrane helix</keyword>
<dbReference type="STRING" id="1150864.MILUP08_40702"/>
<keyword evidence="3" id="KW-1185">Reference proteome</keyword>
<accession>I0KW44</accession>
<comment type="caution">
    <text evidence="2">The sequence shown here is derived from an EMBL/GenBank/DDBJ whole genome shotgun (WGS) entry which is preliminary data.</text>
</comment>
<gene>
    <name evidence="2" type="ORF">MILUP08_40702</name>
</gene>
<feature type="transmembrane region" description="Helical" evidence="1">
    <location>
        <begin position="197"/>
        <end position="220"/>
    </location>
</feature>
<feature type="transmembrane region" description="Helical" evidence="1">
    <location>
        <begin position="99"/>
        <end position="118"/>
    </location>
</feature>
<dbReference type="AlphaFoldDB" id="I0KW44"/>
<dbReference type="RefSeq" id="WP_007455149.1">
    <property type="nucleotide sequence ID" value="NZ_HF570108.1"/>
</dbReference>
<keyword evidence="1" id="KW-0472">Membrane</keyword>
<dbReference type="EMBL" id="CAIE01000010">
    <property type="protein sequence ID" value="CCH15791.1"/>
    <property type="molecule type" value="Genomic_DNA"/>
</dbReference>
<protein>
    <recommendedName>
        <fullName evidence="4">DUF998 domain-containing protein</fullName>
    </recommendedName>
</protein>
<sequence>MTEQMTTTASTVLTCDPAVRVTKSLLAYGVIAGPLYVAVSLVEVFTRSGFDPTRHAWSMLSNGDRGWIHITNFLVSGLLTIVFAVGLRRALASGPGARWAPRLIGAYGVSLIAAGLLRADPGLGFPVGTPDGPGAISWHGYGHFASGAIGFSCLIAACFVLARRFAAEGAAGWAWSSRVVGVVFGAGFLGVTAGAGAAWSILAFTAAVLLISGWQAAVAVDRYRRVSRH</sequence>
<reference evidence="3" key="1">
    <citation type="journal article" date="2012" name="J. Bacteriol.">
        <title>Genome Sequence of Micromonospora lupini Lupac 08, Isolated from Root Nodules of Lupinus angustifolius.</title>
        <authorList>
            <person name="Alonso-Vega P."/>
            <person name="Normand P."/>
            <person name="Bacigalupe R."/>
            <person name="Pujic P."/>
            <person name="Lajus A."/>
            <person name="Vallenet D."/>
            <person name="Carro L."/>
            <person name="Coll P."/>
            <person name="Trujillo M.E."/>
        </authorList>
    </citation>
    <scope>NUCLEOTIDE SEQUENCE [LARGE SCALE GENOMIC DNA]</scope>
    <source>
        <strain evidence="3">Lupac 08</strain>
    </source>
</reference>
<feature type="transmembrane region" description="Helical" evidence="1">
    <location>
        <begin position="66"/>
        <end position="87"/>
    </location>
</feature>
<evidence type="ECO:0008006" key="4">
    <source>
        <dbReference type="Google" id="ProtNLM"/>
    </source>
</evidence>
<evidence type="ECO:0000313" key="3">
    <source>
        <dbReference type="Proteomes" id="UP000003448"/>
    </source>
</evidence>